<dbReference type="Proteomes" id="UP000694941">
    <property type="component" value="Unplaced"/>
</dbReference>
<dbReference type="SUPFAM" id="SSF52540">
    <property type="entry name" value="P-loop containing nucleoside triphosphate hydrolases"/>
    <property type="match status" value="1"/>
</dbReference>
<dbReference type="InterPro" id="IPR027417">
    <property type="entry name" value="P-loop_NTPase"/>
</dbReference>
<keyword evidence="2" id="KW-0067">ATP-binding</keyword>
<keyword evidence="5" id="KW-1185">Reference proteome</keyword>
<protein>
    <submittedName>
        <fullName evidence="6">Kinesin-like protein KIF14</fullName>
    </submittedName>
</protein>
<comment type="similarity">
    <text evidence="3">Belongs to the TRAFAC class myosin-kinesin ATPase superfamily. Kinesin family.</text>
</comment>
<comment type="caution">
    <text evidence="3">Lacks conserved residue(s) required for the propagation of feature annotation.</text>
</comment>
<feature type="non-terminal residue" evidence="6">
    <location>
        <position position="152"/>
    </location>
</feature>
<evidence type="ECO:0000256" key="1">
    <source>
        <dbReference type="ARBA" id="ARBA00022741"/>
    </source>
</evidence>
<sequence length="152" mass="16816">EGVSINKSLLTLGKVISHLASHGTPGPSASSSTQKKTLFVPYRESVLTWLLKESLGGNSRTAMIATISPCNIHIEETLSTLRYAKQARDIVNVARVNEDPKARLIRELHAEVERLRSQQAPLRPEEYTACVDEIAALKLKLQESQKLLDQTT</sequence>
<reference evidence="6" key="1">
    <citation type="submission" date="2025-08" db="UniProtKB">
        <authorList>
            <consortium name="RefSeq"/>
        </authorList>
    </citation>
    <scope>IDENTIFICATION</scope>
    <source>
        <tissue evidence="6">Muscle</tissue>
    </source>
</reference>
<dbReference type="GeneID" id="111084255"/>
<feature type="non-terminal residue" evidence="6">
    <location>
        <position position="1"/>
    </location>
</feature>
<dbReference type="InterPro" id="IPR036961">
    <property type="entry name" value="Kinesin_motor_dom_sf"/>
</dbReference>
<dbReference type="Gene3D" id="3.40.850.10">
    <property type="entry name" value="Kinesin motor domain"/>
    <property type="match status" value="1"/>
</dbReference>
<keyword evidence="1" id="KW-0547">Nucleotide-binding</keyword>
<dbReference type="PANTHER" id="PTHR47117:SF5">
    <property type="entry name" value="KINESIN-LIKE PROTEIN KIF14"/>
    <property type="match status" value="1"/>
</dbReference>
<accession>A0ABM1RZC3</accession>
<evidence type="ECO:0000256" key="2">
    <source>
        <dbReference type="ARBA" id="ARBA00022840"/>
    </source>
</evidence>
<evidence type="ECO:0000256" key="3">
    <source>
        <dbReference type="PROSITE-ProRule" id="PRU00283"/>
    </source>
</evidence>
<evidence type="ECO:0000313" key="6">
    <source>
        <dbReference type="RefSeq" id="XP_022236728.1"/>
    </source>
</evidence>
<evidence type="ECO:0000259" key="4">
    <source>
        <dbReference type="PROSITE" id="PS50067"/>
    </source>
</evidence>
<dbReference type="Pfam" id="PF00225">
    <property type="entry name" value="Kinesin"/>
    <property type="match status" value="1"/>
</dbReference>
<feature type="domain" description="Kinesin motor" evidence="4">
    <location>
        <begin position="1"/>
        <end position="90"/>
    </location>
</feature>
<dbReference type="RefSeq" id="XP_022236728.1">
    <property type="nucleotide sequence ID" value="XM_022381020.1"/>
</dbReference>
<dbReference type="SMART" id="SM00129">
    <property type="entry name" value="KISc"/>
    <property type="match status" value="1"/>
</dbReference>
<dbReference type="PANTHER" id="PTHR47117">
    <property type="entry name" value="STAR-RELATED LIPID TRANSFER PROTEIN 9"/>
    <property type="match status" value="1"/>
</dbReference>
<dbReference type="PROSITE" id="PS50067">
    <property type="entry name" value="KINESIN_MOTOR_2"/>
    <property type="match status" value="1"/>
</dbReference>
<name>A0ABM1RZC3_LIMPO</name>
<proteinExistence type="inferred from homology"/>
<dbReference type="InterPro" id="IPR001752">
    <property type="entry name" value="Kinesin_motor_dom"/>
</dbReference>
<gene>
    <name evidence="6" type="primary">LOC111084255</name>
</gene>
<evidence type="ECO:0000313" key="5">
    <source>
        <dbReference type="Proteomes" id="UP000694941"/>
    </source>
</evidence>
<organism evidence="5 6">
    <name type="scientific">Limulus polyphemus</name>
    <name type="common">Atlantic horseshoe crab</name>
    <dbReference type="NCBI Taxonomy" id="6850"/>
    <lineage>
        <taxon>Eukaryota</taxon>
        <taxon>Metazoa</taxon>
        <taxon>Ecdysozoa</taxon>
        <taxon>Arthropoda</taxon>
        <taxon>Chelicerata</taxon>
        <taxon>Merostomata</taxon>
        <taxon>Xiphosura</taxon>
        <taxon>Limulidae</taxon>
        <taxon>Limulus</taxon>
    </lineage>
</organism>